<comment type="caution">
    <text evidence="2">The sequence shown here is derived from an EMBL/GenBank/DDBJ whole genome shotgun (WGS) entry which is preliminary data.</text>
</comment>
<gene>
    <name evidence="2" type="ORF">SDC9_76159</name>
</gene>
<sequence>MKKIINFFRGSVTVTITGAFPERFLNLCAQRGVPFWSLAWLDPYTLRLRVLRRDSRKLDAIGERTLCTISLTERKGLPFFLHRFRERYALLAGLALSIAAVCLLSQFIMVIDVTGNENISTAAILTELDRQGVRPGVYGPSLNLRETSHEVLLCLPKLSFMAINLHGIRAEVIVREANLPPDIVDEKTPADIVSTATGIITRMEVLSGEPLVKEGSTVLAGEVLISGVMDIKEPAYSTVDMGVRLVHAQGRIYARTWHTLRAVIPLEAGVKLYSGEETARYSLTFFGKRFNFYSKDFISSNNYDKISKTKALTLPGGFTLPISFRKEIYRSYELLPCPTDEAEAKALLENSLGKALRATVGEGEILRTDITSEAANGLLTVTLLAECSEQIGREVPIP</sequence>
<dbReference type="EMBL" id="VSSQ01005561">
    <property type="protein sequence ID" value="MPM29619.1"/>
    <property type="molecule type" value="Genomic_DNA"/>
</dbReference>
<feature type="transmembrane region" description="Helical" evidence="1">
    <location>
        <begin position="88"/>
        <end position="111"/>
    </location>
</feature>
<accession>A0A644YMT3</accession>
<reference evidence="2" key="1">
    <citation type="submission" date="2019-08" db="EMBL/GenBank/DDBJ databases">
        <authorList>
            <person name="Kucharzyk K."/>
            <person name="Murdoch R.W."/>
            <person name="Higgins S."/>
            <person name="Loffler F."/>
        </authorList>
    </citation>
    <scope>NUCLEOTIDE SEQUENCE</scope>
</reference>
<keyword evidence="1" id="KW-0812">Transmembrane</keyword>
<protein>
    <recommendedName>
        <fullName evidence="3">Sporulation protein YqfD</fullName>
    </recommendedName>
</protein>
<keyword evidence="1" id="KW-1133">Transmembrane helix</keyword>
<name>A0A644YMT3_9ZZZZ</name>
<evidence type="ECO:0000313" key="2">
    <source>
        <dbReference type="EMBL" id="MPM29619.1"/>
    </source>
</evidence>
<evidence type="ECO:0000256" key="1">
    <source>
        <dbReference type="SAM" id="Phobius"/>
    </source>
</evidence>
<keyword evidence="1" id="KW-0472">Membrane</keyword>
<dbReference type="Pfam" id="PF06898">
    <property type="entry name" value="YqfD"/>
    <property type="match status" value="1"/>
</dbReference>
<proteinExistence type="predicted"/>
<dbReference type="PIRSF" id="PIRSF029895">
    <property type="entry name" value="SpoIV"/>
    <property type="match status" value="1"/>
</dbReference>
<evidence type="ECO:0008006" key="3">
    <source>
        <dbReference type="Google" id="ProtNLM"/>
    </source>
</evidence>
<organism evidence="2">
    <name type="scientific">bioreactor metagenome</name>
    <dbReference type="NCBI Taxonomy" id="1076179"/>
    <lineage>
        <taxon>unclassified sequences</taxon>
        <taxon>metagenomes</taxon>
        <taxon>ecological metagenomes</taxon>
    </lineage>
</organism>
<dbReference type="AlphaFoldDB" id="A0A644YMT3"/>
<dbReference type="InterPro" id="IPR010690">
    <property type="entry name" value="YqfD"/>
</dbReference>